<dbReference type="GO" id="GO:0008233">
    <property type="term" value="F:peptidase activity"/>
    <property type="evidence" value="ECO:0007669"/>
    <property type="project" value="UniProtKB-KW"/>
</dbReference>
<dbReference type="GO" id="GO:0006508">
    <property type="term" value="P:proteolysis"/>
    <property type="evidence" value="ECO:0007669"/>
    <property type="project" value="UniProtKB-KW"/>
</dbReference>
<evidence type="ECO:0000256" key="3">
    <source>
        <dbReference type="ARBA" id="ARBA00038374"/>
    </source>
</evidence>
<comment type="similarity">
    <text evidence="3">Belongs to the peptidase U32 family.</text>
</comment>
<name>A0A7V2ZM56_9BACT</name>
<comment type="caution">
    <text evidence="4">The sequence shown here is derived from an EMBL/GenBank/DDBJ whole genome shotgun (WGS) entry which is preliminary data.</text>
</comment>
<dbReference type="InterPro" id="IPR009000">
    <property type="entry name" value="Transl_B-barrel_sf"/>
</dbReference>
<gene>
    <name evidence="4" type="ORF">ENS31_13530</name>
</gene>
<dbReference type="InterPro" id="IPR051454">
    <property type="entry name" value="RNA/ubiquinone_mod_enzymes"/>
</dbReference>
<dbReference type="SUPFAM" id="SSF50447">
    <property type="entry name" value="Translation proteins"/>
    <property type="match status" value="1"/>
</dbReference>
<keyword evidence="2" id="KW-0378">Hydrolase</keyword>
<sequence length="420" mass="47147">MIKEKILNIPTSNLQLPITHLPELMAPAGDWTMLRAAVNSGADAIYFGVDKLNMRAKAKNFSVDDLKEISAFCKENNVKTYLTLNTIIFEEELNEVESIIIKAKESGIDRIICWDLAVAELCHKHNFPFAISTQGSISNSLAASVYKRLGAVRIVLARECSLEEIKKIRANTDLEIEAFIHGAMCIAVSGRCFMSHHLFGQSANRGECVQPCRREYEVIDSATEKSLIIGEDYVMSPKDLCTIEFIDQLIEAGIDSFKIEGRKRAPEYVAKVVSVYRNAIDLYFEGKLTNEKKKEFLSELETVYNRGFSSGFYFGVPSSEDYAGVEGSKATTRKVYLGKVLNYYKEPEVAHILIESGKLKTGDKILFIGETTGVIEFELGEMRVNENESSEAHKGDEITLRVPTLVRRNDKVYLIEHIPV</sequence>
<evidence type="ECO:0000313" key="4">
    <source>
        <dbReference type="EMBL" id="HFI92533.1"/>
    </source>
</evidence>
<proteinExistence type="inferred from homology"/>
<dbReference type="PANTHER" id="PTHR30217:SF6">
    <property type="entry name" value="TRNA HYDROXYLATION PROTEIN P"/>
    <property type="match status" value="1"/>
</dbReference>
<dbReference type="InterPro" id="IPR001539">
    <property type="entry name" value="Peptidase_U32"/>
</dbReference>
<dbReference type="AlphaFoldDB" id="A0A7V2ZM56"/>
<reference evidence="4" key="1">
    <citation type="journal article" date="2020" name="mSystems">
        <title>Genome- and Community-Level Interaction Insights into Carbon Utilization and Element Cycling Functions of Hydrothermarchaeota in Hydrothermal Sediment.</title>
        <authorList>
            <person name="Zhou Z."/>
            <person name="Liu Y."/>
            <person name="Xu W."/>
            <person name="Pan J."/>
            <person name="Luo Z.H."/>
            <person name="Li M."/>
        </authorList>
    </citation>
    <scope>NUCLEOTIDE SEQUENCE [LARGE SCALE GENOMIC DNA]</scope>
    <source>
        <strain evidence="4">SpSt-479</strain>
    </source>
</reference>
<dbReference type="PROSITE" id="PS01276">
    <property type="entry name" value="PEPTIDASE_U32"/>
    <property type="match status" value="1"/>
</dbReference>
<evidence type="ECO:0000256" key="2">
    <source>
        <dbReference type="ARBA" id="ARBA00022801"/>
    </source>
</evidence>
<protein>
    <submittedName>
        <fullName evidence="4">U32 family peptidase</fullName>
    </submittedName>
</protein>
<evidence type="ECO:0000256" key="1">
    <source>
        <dbReference type="ARBA" id="ARBA00022670"/>
    </source>
</evidence>
<accession>A0A7V2ZM56</accession>
<organism evidence="4">
    <name type="scientific">Ignavibacterium album</name>
    <dbReference type="NCBI Taxonomy" id="591197"/>
    <lineage>
        <taxon>Bacteria</taxon>
        <taxon>Pseudomonadati</taxon>
        <taxon>Ignavibacteriota</taxon>
        <taxon>Ignavibacteria</taxon>
        <taxon>Ignavibacteriales</taxon>
        <taxon>Ignavibacteriaceae</taxon>
        <taxon>Ignavibacterium</taxon>
    </lineage>
</organism>
<dbReference type="Pfam" id="PF01136">
    <property type="entry name" value="Peptidase_U32"/>
    <property type="match status" value="1"/>
</dbReference>
<dbReference type="PANTHER" id="PTHR30217">
    <property type="entry name" value="PEPTIDASE U32 FAMILY"/>
    <property type="match status" value="1"/>
</dbReference>
<dbReference type="EMBL" id="DSUJ01000011">
    <property type="protein sequence ID" value="HFI92533.1"/>
    <property type="molecule type" value="Genomic_DNA"/>
</dbReference>
<keyword evidence="1" id="KW-0645">Protease</keyword>